<keyword evidence="4" id="KW-0472">Membrane</keyword>
<dbReference type="PANTHER" id="PTHR22715:SF1">
    <property type="entry name" value="DNA BINDING PROTEIN"/>
    <property type="match status" value="1"/>
</dbReference>
<feature type="compositionally biased region" description="Basic and acidic residues" evidence="3">
    <location>
        <begin position="167"/>
        <end position="191"/>
    </location>
</feature>
<dbReference type="PANTHER" id="PTHR22715">
    <property type="entry name" value="TRANSFORMING GROWTH FACTOR BETA REGULATED GENE 1"/>
    <property type="match status" value="1"/>
</dbReference>
<dbReference type="PROSITE" id="PS51543">
    <property type="entry name" value="FYRC"/>
    <property type="match status" value="1"/>
</dbReference>
<organism evidence="6">
    <name type="scientific">Selaginella moellendorffii</name>
    <name type="common">Spikemoss</name>
    <dbReference type="NCBI Taxonomy" id="88036"/>
    <lineage>
        <taxon>Eukaryota</taxon>
        <taxon>Viridiplantae</taxon>
        <taxon>Streptophyta</taxon>
        <taxon>Embryophyta</taxon>
        <taxon>Tracheophyta</taxon>
        <taxon>Lycopodiopsida</taxon>
        <taxon>Selaginellales</taxon>
        <taxon>Selaginellaceae</taxon>
        <taxon>Selaginella</taxon>
    </lineage>
</organism>
<sequence length="1322" mass="145905">MGKVAAVRQQSVEIEALGSLFQGPWEKRYWSSSRGKKRYPFPVGYRALARKGGETYAMEIRADKLGPLFAVRCGEIESTGPSANAAWEAMMKIQHPGTRSLGGNGEKMFGFADPVVQYLLRELVSASSKKDETEVNVQSSPSCRSPDVFRTSVIREGNRKRVLSPRPGDKGVRSSQRLKTDKNSQERHGGEDSLTIGTSQQSLLGSNSEENQNNSDLFASMISLLLPNAVPLMKKRSRRKQRQDLSKRDVAESPIDFGMGNTALETSVAKDPIKQGDTTAMTTNIFDNQQKAPTGLRVRVDKQLTTAVERQAGEESIAEEPSNQVDNAETSQQTKNIDEHTQCVGGNLIESSSPIVIVNKLALEQVTTQPSQLFEAVQKDSTITTANALDDHCADSENKWYIISDTLERLPAEPSADEKFQDGHVMSLDAACVTDSRIRNTSAEQAPNNALYPKSIPFTGAGSMDVIANKLTSPNELEQVAAQPSQLLVKQLETVEKNSTIAAGNALDDLDNKRYTGSDTLERLPAEPSAEETCQILGDVELLDLENPAYVADSRRENTSTEQEKHASNNASGHNSGSINEQEVSTTDTWTKVPEADEKDPVANDLDMQSRVFTGFSSISKRLTSSDMLKPVAAFEHELSVLCVTLNARSQEVDICVSCGPLGKHGVQLYVYRISLDNNLLSEATLLQSFSLDSYENFGTDSLKQQAEFGIQLTPDGDSLLLLGTFAVHRPQLPSQSNIVRVVSLAERDPKAELFASAAMRCLLMTGPLSLVAAGDNGCIKEWRMDPSWRHSLYETDLPPARYNDKTFRSILKLAIVPQAPYLVLGCDADVVSYASVQCRIENRTSENYNVVSFAGNCWRGWACCSVCVGVRNLKGALQQLVSLTELLHRKLLRLDDLRTVHSSRSASELAEYLPINVTETRSFPAGAYEEQTVLGKHILLMTFASVLDWGSISRKIEADSAASRPIGLRRQGTEHQACSKWGIVHTQKRAFQSTQAILPLPKCFRTCQRVRRLPSSVAPYRNDVAIISTIFAVSKSPLSHQVHFFDIDIPGKIQKYTVVDSGVYMICYPGAFNMTTGPVHWELLQKARQELSVRSHCRALQALDSGRHETRKGGKGIRKASSLEQRAPLQQKTGKMAEETPGRGAEMTNKEQNAKNHSKTSTTSSTRRPPWCLHSVKSNLHHQHRTLSDHEVTLAGPTTNEEETRGVAMLVDTRDENAELTEMNNRELTVLQCSAAVIIGVLCDGVKGLQGCLEGRKAGYSWWTLFKYFVVAAGLVFCLRIVIYMLKRTPELSDRTSFTLVVDAAFKDTVNLKQLFQCWLT</sequence>
<dbReference type="eggNOG" id="KOG0806">
    <property type="taxonomic scope" value="Eukaryota"/>
</dbReference>
<dbReference type="InterPro" id="IPR003889">
    <property type="entry name" value="FYrich_C"/>
</dbReference>
<feature type="compositionally biased region" description="Polar residues" evidence="3">
    <location>
        <begin position="1123"/>
        <end position="1134"/>
    </location>
</feature>
<comment type="subcellular location">
    <subcellularLocation>
        <location evidence="1">Nucleus</location>
    </subcellularLocation>
</comment>
<evidence type="ECO:0000256" key="3">
    <source>
        <dbReference type="SAM" id="MobiDB-lite"/>
    </source>
</evidence>
<evidence type="ECO:0000256" key="4">
    <source>
        <dbReference type="SAM" id="Phobius"/>
    </source>
</evidence>
<reference evidence="5 6" key="1">
    <citation type="journal article" date="2011" name="Science">
        <title>The Selaginella genome identifies genetic changes associated with the evolution of vascular plants.</title>
        <authorList>
            <person name="Banks J.A."/>
            <person name="Nishiyama T."/>
            <person name="Hasebe M."/>
            <person name="Bowman J.L."/>
            <person name="Gribskov M."/>
            <person name="dePamphilis C."/>
            <person name="Albert V.A."/>
            <person name="Aono N."/>
            <person name="Aoyama T."/>
            <person name="Ambrose B.A."/>
            <person name="Ashton N.W."/>
            <person name="Axtell M.J."/>
            <person name="Barker E."/>
            <person name="Barker M.S."/>
            <person name="Bennetzen J.L."/>
            <person name="Bonawitz N.D."/>
            <person name="Chapple C."/>
            <person name="Cheng C."/>
            <person name="Correa L.G."/>
            <person name="Dacre M."/>
            <person name="DeBarry J."/>
            <person name="Dreyer I."/>
            <person name="Elias M."/>
            <person name="Engstrom E.M."/>
            <person name="Estelle M."/>
            <person name="Feng L."/>
            <person name="Finet C."/>
            <person name="Floyd S.K."/>
            <person name="Frommer W.B."/>
            <person name="Fujita T."/>
            <person name="Gramzow L."/>
            <person name="Gutensohn M."/>
            <person name="Harholt J."/>
            <person name="Hattori M."/>
            <person name="Heyl A."/>
            <person name="Hirai T."/>
            <person name="Hiwatashi Y."/>
            <person name="Ishikawa M."/>
            <person name="Iwata M."/>
            <person name="Karol K.G."/>
            <person name="Koehler B."/>
            <person name="Kolukisaoglu U."/>
            <person name="Kubo M."/>
            <person name="Kurata T."/>
            <person name="Lalonde S."/>
            <person name="Li K."/>
            <person name="Li Y."/>
            <person name="Litt A."/>
            <person name="Lyons E."/>
            <person name="Manning G."/>
            <person name="Maruyama T."/>
            <person name="Michael T.P."/>
            <person name="Mikami K."/>
            <person name="Miyazaki S."/>
            <person name="Morinaga S."/>
            <person name="Murata T."/>
            <person name="Mueller-Roeber B."/>
            <person name="Nelson D.R."/>
            <person name="Obara M."/>
            <person name="Oguri Y."/>
            <person name="Olmstead R.G."/>
            <person name="Onodera N."/>
            <person name="Petersen B.L."/>
            <person name="Pils B."/>
            <person name="Prigge M."/>
            <person name="Rensing S.A."/>
            <person name="Riano-Pachon D.M."/>
            <person name="Roberts A.W."/>
            <person name="Sato Y."/>
            <person name="Scheller H.V."/>
            <person name="Schulz B."/>
            <person name="Schulz C."/>
            <person name="Shakirov E.V."/>
            <person name="Shibagaki N."/>
            <person name="Shinohara N."/>
            <person name="Shippen D.E."/>
            <person name="Soerensen I."/>
            <person name="Sotooka R."/>
            <person name="Sugimoto N."/>
            <person name="Sugita M."/>
            <person name="Sumikawa N."/>
            <person name="Tanurdzic M."/>
            <person name="Theissen G."/>
            <person name="Ulvskov P."/>
            <person name="Wakazuki S."/>
            <person name="Weng J.K."/>
            <person name="Willats W.W."/>
            <person name="Wipf D."/>
            <person name="Wolf P.G."/>
            <person name="Yang L."/>
            <person name="Zimmer A.D."/>
            <person name="Zhu Q."/>
            <person name="Mitros T."/>
            <person name="Hellsten U."/>
            <person name="Loque D."/>
            <person name="Otillar R."/>
            <person name="Salamov A."/>
            <person name="Schmutz J."/>
            <person name="Shapiro H."/>
            <person name="Lindquist E."/>
            <person name="Lucas S."/>
            <person name="Rokhsar D."/>
            <person name="Grigoriev I.V."/>
        </authorList>
    </citation>
    <scope>NUCLEOTIDE SEQUENCE [LARGE SCALE GENOMIC DNA]</scope>
</reference>
<dbReference type="PROSITE" id="PS51542">
    <property type="entry name" value="FYRN"/>
    <property type="match status" value="1"/>
</dbReference>
<dbReference type="InterPro" id="IPR040092">
    <property type="entry name" value="TBRG1"/>
</dbReference>
<proteinExistence type="predicted"/>
<feature type="region of interest" description="Disordered" evidence="3">
    <location>
        <begin position="1103"/>
        <end position="1173"/>
    </location>
</feature>
<dbReference type="InterPro" id="IPR003888">
    <property type="entry name" value="FYrich_N"/>
</dbReference>
<evidence type="ECO:0000313" key="6">
    <source>
        <dbReference type="Proteomes" id="UP000001514"/>
    </source>
</evidence>
<feature type="compositionally biased region" description="Basic and acidic residues" evidence="3">
    <location>
        <begin position="242"/>
        <end position="251"/>
    </location>
</feature>
<dbReference type="HOGENOM" id="CLU_259804_0_0_1"/>
<evidence type="ECO:0008006" key="7">
    <source>
        <dbReference type="Google" id="ProtNLM"/>
    </source>
</evidence>
<dbReference type="GO" id="GO:0051726">
    <property type="term" value="P:regulation of cell cycle"/>
    <property type="evidence" value="ECO:0000318"/>
    <property type="project" value="GO_Central"/>
</dbReference>
<evidence type="ECO:0000256" key="2">
    <source>
        <dbReference type="ARBA" id="ARBA00023242"/>
    </source>
</evidence>
<dbReference type="GO" id="GO:0005634">
    <property type="term" value="C:nucleus"/>
    <property type="evidence" value="ECO:0000318"/>
    <property type="project" value="GO_Central"/>
</dbReference>
<dbReference type="GO" id="GO:0140993">
    <property type="term" value="F:histone modifying activity"/>
    <property type="evidence" value="ECO:0007669"/>
    <property type="project" value="UniProtKB-ARBA"/>
</dbReference>
<dbReference type="FunCoup" id="D8TFU6">
    <property type="interactions" value="423"/>
</dbReference>
<protein>
    <recommendedName>
        <fullName evidence="7">FYR N-terminal domain-containing protein</fullName>
    </recommendedName>
</protein>
<evidence type="ECO:0000313" key="5">
    <source>
        <dbReference type="EMBL" id="EFJ04472.1"/>
    </source>
</evidence>
<feature type="compositionally biased region" description="Low complexity" evidence="3">
    <location>
        <begin position="568"/>
        <end position="580"/>
    </location>
</feature>
<evidence type="ECO:0000256" key="1">
    <source>
        <dbReference type="ARBA" id="ARBA00004123"/>
    </source>
</evidence>
<dbReference type="InParanoid" id="D8TFU6"/>
<feature type="region of interest" description="Disordered" evidence="3">
    <location>
        <begin position="310"/>
        <end position="334"/>
    </location>
</feature>
<keyword evidence="4" id="KW-0812">Transmembrane</keyword>
<dbReference type="Proteomes" id="UP000001514">
    <property type="component" value="Unassembled WGS sequence"/>
</dbReference>
<accession>D8TFU6</accession>
<gene>
    <name evidence="5" type="ORF">SELMODRAFT_432386</name>
</gene>
<name>D8TFU6_SELML</name>
<keyword evidence="6" id="KW-1185">Reference proteome</keyword>
<dbReference type="Gene3D" id="3.30.160.360">
    <property type="match status" value="1"/>
</dbReference>
<keyword evidence="4" id="KW-1133">Transmembrane helix</keyword>
<keyword evidence="2" id="KW-0539">Nucleus</keyword>
<dbReference type="EMBL" id="GL377852">
    <property type="protein sequence ID" value="EFJ04472.1"/>
    <property type="molecule type" value="Genomic_DNA"/>
</dbReference>
<feature type="compositionally biased region" description="Basic and acidic residues" evidence="3">
    <location>
        <begin position="554"/>
        <end position="567"/>
    </location>
</feature>
<feature type="region of interest" description="Disordered" evidence="3">
    <location>
        <begin position="233"/>
        <end position="258"/>
    </location>
</feature>
<dbReference type="STRING" id="88036.D8TFU6"/>
<dbReference type="Gramene" id="EFJ04472">
    <property type="protein sequence ID" value="EFJ04472"/>
    <property type="gene ID" value="SELMODRAFT_432386"/>
</dbReference>
<dbReference type="KEGG" id="smo:SELMODRAFT_432386"/>
<feature type="compositionally biased region" description="Polar residues" evidence="3">
    <location>
        <begin position="321"/>
        <end position="334"/>
    </location>
</feature>
<feature type="transmembrane region" description="Helical" evidence="4">
    <location>
        <begin position="1266"/>
        <end position="1287"/>
    </location>
</feature>
<feature type="region of interest" description="Disordered" evidence="3">
    <location>
        <begin position="129"/>
        <end position="197"/>
    </location>
</feature>
<feature type="region of interest" description="Disordered" evidence="3">
    <location>
        <begin position="554"/>
        <end position="589"/>
    </location>
</feature>